<gene>
    <name evidence="7" type="ORF">PVE99_30780</name>
</gene>
<keyword evidence="1" id="KW-0328">Glycosyltransferase</keyword>
<dbReference type="PANTHER" id="PTHR37469:SF2">
    <property type="entry name" value="CELLOBIONIC ACID PHOSPHORYLASE"/>
    <property type="match status" value="1"/>
</dbReference>
<dbReference type="EMBL" id="JARAOX010000247">
    <property type="protein sequence ID" value="MDD9786743.1"/>
    <property type="molecule type" value="Genomic_DNA"/>
</dbReference>
<feature type="transmembrane region" description="Helical" evidence="3">
    <location>
        <begin position="815"/>
        <end position="837"/>
    </location>
</feature>
<dbReference type="Pfam" id="PF10091">
    <property type="entry name" value="Glycoamylase"/>
    <property type="match status" value="1"/>
</dbReference>
<accession>A0ABD4X2D8</accession>
<feature type="domain" description="Glycoamylase-like" evidence="5">
    <location>
        <begin position="1149"/>
        <end position="1357"/>
    </location>
</feature>
<feature type="transmembrane region" description="Helical" evidence="3">
    <location>
        <begin position="902"/>
        <end position="922"/>
    </location>
</feature>
<dbReference type="InterPro" id="IPR033432">
    <property type="entry name" value="GH94_catalytic"/>
</dbReference>
<feature type="transmembrane region" description="Helical" evidence="3">
    <location>
        <begin position="385"/>
        <end position="409"/>
    </location>
</feature>
<dbReference type="InterPro" id="IPR011013">
    <property type="entry name" value="Gal_mutarotase_sf_dom"/>
</dbReference>
<dbReference type="Pfam" id="PF17167">
    <property type="entry name" value="Glyco_hydro_94"/>
    <property type="match status" value="1"/>
</dbReference>
<sequence length="2695" mass="308045">MILNNDQLKDRAHEFALTHELCTNNKVNKGFWPVFKSDMDSLHEFAEQLRSNNLNCKQPAEDWLLDHINFIETQAQVVMRELSRTMLKQLPRLQSTGMPRIYAICSDYLEHVDGHYDVKSFENYLLSYQEVSVLKVAECWALPSAMRVMIIRRLAAEMREVRHRHEVCNFITSLLGSISIKSMSDIRIRSLLERATRKKKLGPVEVVHFVQHLREWEPNIQTVRDWLAAHVGNSESSLEQMVSFEHQLQTELQVNCGNLVRSLHLLERLPWQLTFTKISHVEQILLSDTTSEYKCLDIQSCDLLRGRIAEFARQLDVPEVLVAQTAVRLAKSKQEESNQTDLQPRNACLAYYLLDPKGIMDIREEISSITRPRRLPDISLRRQPLLVYLSGAILLFVGLMVFAAGWVSYGEPIRFISWLAILVALSLPVSEWVITILHDVICRYCRPTTLLRYDFSEKLPNDASTMVVMPIIWSSIEEVDDVINRLLIHYLANRQQNIYFGVLADFSDASTEIHPEDKKIVDHAIGRIDALRKQYGDNKFFLFHRSRLYNSADNIYMGWERKRGKLVEFVELLSGSDQTSYTTIHGQTDILQKIRYIFTADHDTQLPIGVVSRLAGTIHFPYNRPRLNKEETRIVEGFGVLQPRIAVNFESTQRSRFAELWAGDPGIDPYAFAVSNAYQDLFGQAIFVGKGIFEVNAFRKTLISRVPDQHVLSHDLLEGGFLRTGLTSDIEVVESHPRTFYAYEQRAHRWIRGDWQLLKWLGVRCKDRHGENKRVALCGLTRWQIIDNLRRSLLTPALLLIAILGLFLLPGQKWVWETIVLLTIFLPFLRALVLGVLGRNISRILGVSFLQSLVQLITLPFSAVLAVDAIIRTLYRLFISKRNLLEWTTSAVTDRRSIKGRVFMYEPAGYIVIFLFSAIAWFSDSTSGRIISVIALVMWLLARPVIKQLNHPRKMDPRTWLKGARPELEELALQIWSFYKKYVTAEESWLPPDNVQYHPKEVVAHRTSPTNIGLYLASVVAARDLKFIDTLTMIKRIEASVKTIANMEKWNGHLLNWYDTQTAKPLFPKYVSTVDSGNFVAYLMLVRQALSEWSQREMDFQSRIDNLNRDIEELIEQTNFKSLYNSDERLFCLGYHVDTNQKDTTLYDLLASEARQASFVAIALGQVPISHWFALGRTMTISGKNKTLLSWSGTMFEYMMPSLIMRTYKNTVWDSTYRGVIHQQQTYANKHQVPFGISESGYYAFDYQLNYQYRAFGVPGLGLDRGLEQNLVVAPYATVMALPFSGQAGLAALDKFKDYSAKGEFGFYEAVDFTTARLPRGQRYKVVQSYMAHHQGMSMLTLINLLADDIMIKRFHADARVCAADLILQERVPKNAALIEEPIGLHGGFSEIDGQLNDEDRTFIEPTVVPEINVLSNGSMTSVNTNDGTGMLKWNGLAVTRWREDSVVDTSGAIVYIHDTKSEETWSANRFPHKGIQDTKAVFRLDKTTFEGTYSNISSKLELTISPDVDAEVKRLHIINNGDEERMLEVTSFLELALASPSADSAHPAFSKLFIETIHDQNNQCLLAKRRKREDEEKETWAAHTIYVDGDETEDYEFETDRAEFIKRGYSLESPNGIYARLRGSVGSVVDPAFIMRRRIQLAPGESAKVYIITGIAENCENVLDIIHRLRESKQADRTFHLAWVRSQIDLRHMHLTPMQASVAQLLAGRGLFAPPLTQERGGAIVQNTLGQSSLWSHGISGDVPVVVLSISNLADLPFVILLARQHQYLYKLGLEIDLVVLDETIGGYQDQLMNRLRDNLSALGIGEMKRIVGLKASQLKEAERTLLITVSRVLLRAGGPSLRAQLQFDEGEIWPLQQAAISSRKIRQKQQPSTICKEGEFFNGWGGFVEDGKAYQINVQNGKYLPKPWSNVIANPQFGCIFTELGTGYSWWRNSRECKLTPWTNDPVLDQPGECLYLHDLDTSRVWSATPKPAGREHKYKVTHGRGFSRFEQLDGDVVHTMEATVPLKDPLKLIQLRLRNRSKNMKRISITYYAEWVLGVMREAQAPYIVTEWDKNHNTLLARNAYQETFRDAVGFMHIVLPDSLAGKSEQLFSWTGDRREFIGRGGTLEYPSAFLEGRLSNRTGTFSNTCGALQTIIELPAEDEITVTFLIGCTSSKEEVYSLIRQYGHTSAYKDTITSVAQYWEHNLGQVQIKTPDRAMDLMMNGWLLYQTLACRLWARTAFYQAGGAYGFRDQLQDSLAFLHAEPSITKKQILINAAHQYQEGDVQHWWHEETHKGIRTKFSDDLLWLPYTVSRYIEQTGDYEILKEEVPFLYSEVLKEEELERYEDTVLSDEKDSLLEHCLRAIRHALKFGEHGIPLMGIGDWNDGMSRVGAKGKGESVWLGWFLLDILKRFTKFENDIIPHDTVKQFEHITLELQNHLNDSAWDGAWYRRAYTDARTWLGSIKNKECRIDAIAQSWAVISQGANEERQSRAMLSFDRELVDKDMKLARLLTKAFDKTSPSPGYIQGYPPGIRENGGQYTHGVIWGIVAWAMLGRRDKAFELFSMLNPINHTQTSRDVQIYANEPYVMSADVYTANPHEGRGGWSWYTGAGGWMYQAGLEYVLGIKLLGDQLYIQPCVPSEWESFTIDYRYRQTTYSIEVYCRPDYGALLTWVVDGKVLENQPYLKLVDDGKVHQVVVHVSLHRSSTVG</sequence>
<dbReference type="GO" id="GO:0016757">
    <property type="term" value="F:glycosyltransferase activity"/>
    <property type="evidence" value="ECO:0007669"/>
    <property type="project" value="UniProtKB-KW"/>
</dbReference>
<evidence type="ECO:0000256" key="3">
    <source>
        <dbReference type="SAM" id="Phobius"/>
    </source>
</evidence>
<dbReference type="CDD" id="cd11753">
    <property type="entry name" value="GH94N_ChvB_NdvB_2_like"/>
    <property type="match status" value="1"/>
</dbReference>
<evidence type="ECO:0000313" key="8">
    <source>
        <dbReference type="Proteomes" id="UP001213771"/>
    </source>
</evidence>
<evidence type="ECO:0000259" key="6">
    <source>
        <dbReference type="Pfam" id="PF17167"/>
    </source>
</evidence>
<dbReference type="CDD" id="cd11756">
    <property type="entry name" value="GH94N_ChvB_NdvB_1_like"/>
    <property type="match status" value="1"/>
</dbReference>
<feature type="transmembrane region" description="Helical" evidence="3">
    <location>
        <begin position="849"/>
        <end position="871"/>
    </location>
</feature>
<feature type="transmembrane region" description="Helical" evidence="3">
    <location>
        <begin position="792"/>
        <end position="809"/>
    </location>
</feature>
<feature type="domain" description="Glycosyl hydrolase 94 supersandwich" evidence="4">
    <location>
        <begin position="1407"/>
        <end position="1672"/>
    </location>
</feature>
<reference evidence="7 8" key="1">
    <citation type="submission" date="2023-02" db="EMBL/GenBank/DDBJ databases">
        <authorList>
            <person name="Olszewska D."/>
        </authorList>
    </citation>
    <scope>NUCLEOTIDE SEQUENCE [LARGE SCALE GENOMIC DNA]</scope>
    <source>
        <strain evidence="7 8">FDU301</strain>
    </source>
</reference>
<evidence type="ECO:0000313" key="7">
    <source>
        <dbReference type="EMBL" id="MDD9786743.1"/>
    </source>
</evidence>
<dbReference type="Pfam" id="PF06165">
    <property type="entry name" value="GH94_b-supersand"/>
    <property type="match status" value="2"/>
</dbReference>
<proteinExistence type="predicted"/>
<evidence type="ECO:0000259" key="4">
    <source>
        <dbReference type="Pfam" id="PF06165"/>
    </source>
</evidence>
<evidence type="ECO:0000259" key="5">
    <source>
        <dbReference type="Pfam" id="PF10091"/>
    </source>
</evidence>
<dbReference type="InterPro" id="IPR019282">
    <property type="entry name" value="Glycoamylase-like_cons_dom"/>
</dbReference>
<dbReference type="InterPro" id="IPR037824">
    <property type="entry name" value="GH94N_2_NdvB"/>
</dbReference>
<dbReference type="Gene3D" id="2.60.420.10">
    <property type="entry name" value="Maltose phosphorylase, domain 3"/>
    <property type="match status" value="1"/>
</dbReference>
<feature type="domain" description="Glycosyl hydrolase 94 supersandwich" evidence="4">
    <location>
        <begin position="1895"/>
        <end position="2171"/>
    </location>
</feature>
<dbReference type="Proteomes" id="UP001213771">
    <property type="component" value="Unassembled WGS sequence"/>
</dbReference>
<keyword evidence="3" id="KW-0812">Transmembrane</keyword>
<dbReference type="PANTHER" id="PTHR37469">
    <property type="entry name" value="CELLOBIONIC ACID PHOSPHORYLASE-RELATED"/>
    <property type="match status" value="1"/>
</dbReference>
<dbReference type="Gene3D" id="1.50.10.140">
    <property type="match status" value="1"/>
</dbReference>
<keyword evidence="3" id="KW-0472">Membrane</keyword>
<dbReference type="Gene3D" id="1.50.10.10">
    <property type="match status" value="1"/>
</dbReference>
<dbReference type="SUPFAM" id="SSF48208">
    <property type="entry name" value="Six-hairpin glycosidases"/>
    <property type="match status" value="1"/>
</dbReference>
<protein>
    <submittedName>
        <fullName evidence="7">Glucoamylase family protein</fullName>
    </submittedName>
</protein>
<dbReference type="InterPro" id="IPR037018">
    <property type="entry name" value="GH65_N"/>
</dbReference>
<evidence type="ECO:0000256" key="1">
    <source>
        <dbReference type="ARBA" id="ARBA00022676"/>
    </source>
</evidence>
<evidence type="ECO:0000256" key="2">
    <source>
        <dbReference type="ARBA" id="ARBA00022679"/>
    </source>
</evidence>
<dbReference type="InterPro" id="IPR037820">
    <property type="entry name" value="GH94N_NdvB"/>
</dbReference>
<organism evidence="7 8">
    <name type="scientific">Priestia megaterium</name>
    <name type="common">Bacillus megaterium</name>
    <dbReference type="NCBI Taxonomy" id="1404"/>
    <lineage>
        <taxon>Bacteria</taxon>
        <taxon>Bacillati</taxon>
        <taxon>Bacillota</taxon>
        <taxon>Bacilli</taxon>
        <taxon>Bacillales</taxon>
        <taxon>Bacillaceae</taxon>
        <taxon>Priestia</taxon>
    </lineage>
</organism>
<dbReference type="InterPro" id="IPR052047">
    <property type="entry name" value="GH94_Enzymes"/>
</dbReference>
<comment type="caution">
    <text evidence="7">The sequence shown here is derived from an EMBL/GenBank/DDBJ whole genome shotgun (WGS) entry which is preliminary data.</text>
</comment>
<dbReference type="Gene3D" id="2.70.98.40">
    <property type="entry name" value="Glycoside hydrolase, family 65, N-terminal domain"/>
    <property type="match status" value="2"/>
</dbReference>
<dbReference type="InterPro" id="IPR008928">
    <property type="entry name" value="6-hairpin_glycosidase_sf"/>
</dbReference>
<keyword evidence="3" id="KW-1133">Transmembrane helix</keyword>
<dbReference type="RefSeq" id="WP_057274812.1">
    <property type="nucleotide sequence ID" value="NZ_JARAOX010000247.1"/>
</dbReference>
<feature type="transmembrane region" description="Helical" evidence="3">
    <location>
        <begin position="415"/>
        <end position="437"/>
    </location>
</feature>
<dbReference type="InterPro" id="IPR012341">
    <property type="entry name" value="6hp_glycosidase-like_sf"/>
</dbReference>
<name>A0ABD4X2D8_PRIMG</name>
<dbReference type="InterPro" id="IPR010383">
    <property type="entry name" value="Glyco_hydrolase_94_b-supersand"/>
</dbReference>
<dbReference type="SUPFAM" id="SSF74650">
    <property type="entry name" value="Galactose mutarotase-like"/>
    <property type="match status" value="2"/>
</dbReference>
<feature type="domain" description="Glycosyl hydrolase 94 catalytic" evidence="6">
    <location>
        <begin position="2186"/>
        <end position="2610"/>
    </location>
</feature>
<dbReference type="SMART" id="SM01068">
    <property type="entry name" value="CBM_X"/>
    <property type="match status" value="2"/>
</dbReference>
<keyword evidence="2" id="KW-0808">Transferase</keyword>